<sequence>MAHSHLDGSLNRRGSCIAFEADLPDSAAFAQWCRSTIAAHEPLTFCDEGMHGNVKLEMTTTVEELLHSFS</sequence>
<proteinExistence type="predicted"/>
<evidence type="ECO:0000313" key="2">
    <source>
        <dbReference type="Proteomes" id="UP000028547"/>
    </source>
</evidence>
<reference evidence="1 2" key="1">
    <citation type="submission" date="2014-07" db="EMBL/GenBank/DDBJ databases">
        <title>Draft Genome Sequence of Gephyronic Acid Producer, Cystobacter violaceus Strain Cb vi76.</title>
        <authorList>
            <person name="Stevens D.C."/>
            <person name="Young J."/>
            <person name="Carmichael R."/>
            <person name="Tan J."/>
            <person name="Taylor R.E."/>
        </authorList>
    </citation>
    <scope>NUCLEOTIDE SEQUENCE [LARGE SCALE GENOMIC DNA]</scope>
    <source>
        <strain evidence="1 2">Cb vi76</strain>
    </source>
</reference>
<dbReference type="AlphaFoldDB" id="A0A084SVQ5"/>
<dbReference type="Proteomes" id="UP000028547">
    <property type="component" value="Unassembled WGS sequence"/>
</dbReference>
<comment type="caution">
    <text evidence="1">The sequence shown here is derived from an EMBL/GenBank/DDBJ whole genome shotgun (WGS) entry which is preliminary data.</text>
</comment>
<name>A0A084SVQ5_9BACT</name>
<organism evidence="1 2">
    <name type="scientific">Archangium violaceum Cb vi76</name>
    <dbReference type="NCBI Taxonomy" id="1406225"/>
    <lineage>
        <taxon>Bacteria</taxon>
        <taxon>Pseudomonadati</taxon>
        <taxon>Myxococcota</taxon>
        <taxon>Myxococcia</taxon>
        <taxon>Myxococcales</taxon>
        <taxon>Cystobacterineae</taxon>
        <taxon>Archangiaceae</taxon>
        <taxon>Archangium</taxon>
    </lineage>
</organism>
<dbReference type="EMBL" id="JPMI01000090">
    <property type="protein sequence ID" value="KFA92540.1"/>
    <property type="molecule type" value="Genomic_DNA"/>
</dbReference>
<evidence type="ECO:0000313" key="1">
    <source>
        <dbReference type="EMBL" id="KFA92540.1"/>
    </source>
</evidence>
<gene>
    <name evidence="1" type="ORF">Q664_14675</name>
</gene>
<accession>A0A084SVQ5</accession>
<protein>
    <submittedName>
        <fullName evidence="1">Uncharacterized protein</fullName>
    </submittedName>
</protein>